<proteinExistence type="predicted"/>
<dbReference type="EMBL" id="JACEIK010000073">
    <property type="protein sequence ID" value="MCD7448787.1"/>
    <property type="molecule type" value="Genomic_DNA"/>
</dbReference>
<keyword evidence="2" id="KW-1185">Reference proteome</keyword>
<dbReference type="PANTHER" id="PTHR48449:SF1">
    <property type="entry name" value="DUF1985 DOMAIN-CONTAINING PROTEIN"/>
    <property type="match status" value="1"/>
</dbReference>
<accession>A0ABS8RPX1</accession>
<comment type="caution">
    <text evidence="1">The sequence shown here is derived from an EMBL/GenBank/DDBJ whole genome shotgun (WGS) entry which is preliminary data.</text>
</comment>
<gene>
    <name evidence="1" type="ORF">HAX54_046323</name>
</gene>
<protein>
    <submittedName>
        <fullName evidence="1">Uncharacterized protein</fullName>
    </submittedName>
</protein>
<dbReference type="Proteomes" id="UP000823775">
    <property type="component" value="Unassembled WGS sequence"/>
</dbReference>
<dbReference type="PANTHER" id="PTHR48449">
    <property type="entry name" value="DUF1985 DOMAIN-CONTAINING PROTEIN"/>
    <property type="match status" value="1"/>
</dbReference>
<reference evidence="1 2" key="1">
    <citation type="journal article" date="2021" name="BMC Genomics">
        <title>Datura genome reveals duplications of psychoactive alkaloid biosynthetic genes and high mutation rate following tissue culture.</title>
        <authorList>
            <person name="Rajewski A."/>
            <person name="Carter-House D."/>
            <person name="Stajich J."/>
            <person name="Litt A."/>
        </authorList>
    </citation>
    <scope>NUCLEOTIDE SEQUENCE [LARGE SCALE GENOMIC DNA]</scope>
    <source>
        <strain evidence="1">AR-01</strain>
    </source>
</reference>
<organism evidence="1 2">
    <name type="scientific">Datura stramonium</name>
    <name type="common">Jimsonweed</name>
    <name type="synonym">Common thornapple</name>
    <dbReference type="NCBI Taxonomy" id="4076"/>
    <lineage>
        <taxon>Eukaryota</taxon>
        <taxon>Viridiplantae</taxon>
        <taxon>Streptophyta</taxon>
        <taxon>Embryophyta</taxon>
        <taxon>Tracheophyta</taxon>
        <taxon>Spermatophyta</taxon>
        <taxon>Magnoliopsida</taxon>
        <taxon>eudicotyledons</taxon>
        <taxon>Gunneridae</taxon>
        <taxon>Pentapetalae</taxon>
        <taxon>asterids</taxon>
        <taxon>lamiids</taxon>
        <taxon>Solanales</taxon>
        <taxon>Solanaceae</taxon>
        <taxon>Solanoideae</taxon>
        <taxon>Datureae</taxon>
        <taxon>Datura</taxon>
    </lineage>
</organism>
<evidence type="ECO:0000313" key="1">
    <source>
        <dbReference type="EMBL" id="MCD7448787.1"/>
    </source>
</evidence>
<evidence type="ECO:0000313" key="2">
    <source>
        <dbReference type="Proteomes" id="UP000823775"/>
    </source>
</evidence>
<name>A0ABS8RPX1_DATST</name>
<sequence>MQGRVLHKLFMRQVHSDKDEVWHSLVNGAKRRSELGDFNCYPWGIDVFNATFESCSNKFKTKPEFYRYDGFPLALQIWLYKCCPELKGRFAEHNGFKVPHISQSSCVDGAPSDADLKKKLNDFQLHVDVKFGEILHAFGALTKKLEEKKTNECAYSGSVD</sequence>